<evidence type="ECO:0000313" key="3">
    <source>
        <dbReference type="Proteomes" id="UP000469724"/>
    </source>
</evidence>
<dbReference type="InterPro" id="IPR013425">
    <property type="entry name" value="Autotrns_rpt"/>
</dbReference>
<dbReference type="RefSeq" id="WP_163304103.1">
    <property type="nucleotide sequence ID" value="NZ_JAAGRQ010000275.1"/>
</dbReference>
<name>A0A7K3NSH2_9BACT</name>
<dbReference type="Pfam" id="PF12951">
    <property type="entry name" value="PATR"/>
    <property type="match status" value="1"/>
</dbReference>
<organism evidence="2 3">
    <name type="scientific">Desulfolutivibrio sulfodismutans</name>
    <dbReference type="NCBI Taxonomy" id="63561"/>
    <lineage>
        <taxon>Bacteria</taxon>
        <taxon>Pseudomonadati</taxon>
        <taxon>Thermodesulfobacteriota</taxon>
        <taxon>Desulfovibrionia</taxon>
        <taxon>Desulfovibrionales</taxon>
        <taxon>Desulfovibrionaceae</taxon>
        <taxon>Desulfolutivibrio</taxon>
    </lineage>
</organism>
<sequence length="129" mass="12449">WTIGGDVDLGTGTLTVSQGTLILQGGLVASGASIASGGLLDWAPSANTGFAGVISGAGNFQKSGAATLTLSGNNTYTGATTVSAGILRVTGSLASQSVAVSSGALFDMSPLTDTTYAGVISGAGDFRKS</sequence>
<feature type="non-terminal residue" evidence="2">
    <location>
        <position position="129"/>
    </location>
</feature>
<reference evidence="2 3" key="1">
    <citation type="submission" date="2020-02" db="EMBL/GenBank/DDBJ databases">
        <title>Comparative genomics of sulfur disproportionating microorganisms.</title>
        <authorList>
            <person name="Ward L.M."/>
            <person name="Bertran E."/>
            <person name="Johnston D.T."/>
        </authorList>
    </citation>
    <scope>NUCLEOTIDE SEQUENCE [LARGE SCALE GENOMIC DNA]</scope>
    <source>
        <strain evidence="2 3">DSM 3696</strain>
    </source>
</reference>
<proteinExistence type="predicted"/>
<evidence type="ECO:0000256" key="1">
    <source>
        <dbReference type="ARBA" id="ARBA00022729"/>
    </source>
</evidence>
<keyword evidence="3" id="KW-1185">Reference proteome</keyword>
<feature type="non-terminal residue" evidence="2">
    <location>
        <position position="1"/>
    </location>
</feature>
<dbReference type="AlphaFoldDB" id="A0A7K3NSH2"/>
<keyword evidence="1" id="KW-0732">Signal</keyword>
<dbReference type="Proteomes" id="UP000469724">
    <property type="component" value="Unassembled WGS sequence"/>
</dbReference>
<dbReference type="EMBL" id="JAAGRQ010000275">
    <property type="protein sequence ID" value="NDY59092.1"/>
    <property type="molecule type" value="Genomic_DNA"/>
</dbReference>
<dbReference type="InterPro" id="IPR011050">
    <property type="entry name" value="Pectin_lyase_fold/virulence"/>
</dbReference>
<dbReference type="NCBIfam" id="TIGR02601">
    <property type="entry name" value="autotrns_rpt"/>
    <property type="match status" value="1"/>
</dbReference>
<protein>
    <recommendedName>
        <fullName evidence="4">Autotransporter</fullName>
    </recommendedName>
</protein>
<dbReference type="InterPro" id="IPR012332">
    <property type="entry name" value="Autotransporter_pectin_lyase_C"/>
</dbReference>
<accession>A0A7K3NSH2</accession>
<comment type="caution">
    <text evidence="2">The sequence shown here is derived from an EMBL/GenBank/DDBJ whole genome shotgun (WGS) entry which is preliminary data.</text>
</comment>
<dbReference type="SUPFAM" id="SSF51126">
    <property type="entry name" value="Pectin lyase-like"/>
    <property type="match status" value="1"/>
</dbReference>
<evidence type="ECO:0008006" key="4">
    <source>
        <dbReference type="Google" id="ProtNLM"/>
    </source>
</evidence>
<evidence type="ECO:0000313" key="2">
    <source>
        <dbReference type="EMBL" id="NDY59092.1"/>
    </source>
</evidence>
<gene>
    <name evidence="2" type="ORF">G3N56_20350</name>
</gene>
<dbReference type="Gene3D" id="2.160.20.20">
    <property type="match status" value="1"/>
</dbReference>